<gene>
    <name evidence="2" type="ORF">A3F29_00215</name>
</gene>
<reference evidence="2 3" key="1">
    <citation type="journal article" date="2016" name="Nat. Commun.">
        <title>Thousands of microbial genomes shed light on interconnected biogeochemical processes in an aquifer system.</title>
        <authorList>
            <person name="Anantharaman K."/>
            <person name="Brown C.T."/>
            <person name="Hug L.A."/>
            <person name="Sharon I."/>
            <person name="Castelle C.J."/>
            <person name="Probst A.J."/>
            <person name="Thomas B.C."/>
            <person name="Singh A."/>
            <person name="Wilkins M.J."/>
            <person name="Karaoz U."/>
            <person name="Brodie E.L."/>
            <person name="Williams K.H."/>
            <person name="Hubbard S.S."/>
            <person name="Banfield J.F."/>
        </authorList>
    </citation>
    <scope>NUCLEOTIDE SEQUENCE [LARGE SCALE GENOMIC DNA]</scope>
</reference>
<dbReference type="InterPro" id="IPR008979">
    <property type="entry name" value="Galactose-bd-like_sf"/>
</dbReference>
<sequence>MDLGKNYDVSGFMLGGIKDDPLLPQIYDYEISGDGKTWKKIMTVKNNTRWEMLDKWPKVYNTRYIKVSVTSTQKGSFVMLDEAEPILADAVKIFDFWTSRQELKKDLYSIHSYIMNSGLNEHPSYSFGKFTWKTDLTNIPADQTSFYFPFVIDGEYHTYKIPIYESEYYSLPGQFLKKRIQKIDLDFSNFPGVITIESIKLTPKIPISE</sequence>
<dbReference type="InterPro" id="IPR000421">
    <property type="entry name" value="FA58C"/>
</dbReference>
<dbReference type="Proteomes" id="UP000177199">
    <property type="component" value="Unassembled WGS sequence"/>
</dbReference>
<evidence type="ECO:0000259" key="1">
    <source>
        <dbReference type="PROSITE" id="PS50022"/>
    </source>
</evidence>
<protein>
    <recommendedName>
        <fullName evidence="1">F5/8 type C domain-containing protein</fullName>
    </recommendedName>
</protein>
<name>A0A1F7HHD5_9BACT</name>
<organism evidence="2 3">
    <name type="scientific">Candidatus Roizmanbacteria bacterium RIFCSPHIGHO2_12_FULL_33_9</name>
    <dbReference type="NCBI Taxonomy" id="1802045"/>
    <lineage>
        <taxon>Bacteria</taxon>
        <taxon>Candidatus Roizmaniibacteriota</taxon>
    </lineage>
</organism>
<dbReference type="SUPFAM" id="SSF49785">
    <property type="entry name" value="Galactose-binding domain-like"/>
    <property type="match status" value="1"/>
</dbReference>
<evidence type="ECO:0000313" key="2">
    <source>
        <dbReference type="EMBL" id="OGK30657.1"/>
    </source>
</evidence>
<proteinExistence type="predicted"/>
<dbReference type="Pfam" id="PF00754">
    <property type="entry name" value="F5_F8_type_C"/>
    <property type="match status" value="1"/>
</dbReference>
<evidence type="ECO:0000313" key="3">
    <source>
        <dbReference type="Proteomes" id="UP000177199"/>
    </source>
</evidence>
<feature type="domain" description="F5/8 type C" evidence="1">
    <location>
        <begin position="1"/>
        <end position="86"/>
    </location>
</feature>
<dbReference type="EMBL" id="MFZV01000043">
    <property type="protein sequence ID" value="OGK30657.1"/>
    <property type="molecule type" value="Genomic_DNA"/>
</dbReference>
<comment type="caution">
    <text evidence="2">The sequence shown here is derived from an EMBL/GenBank/DDBJ whole genome shotgun (WGS) entry which is preliminary data.</text>
</comment>
<dbReference type="AlphaFoldDB" id="A0A1F7HHD5"/>
<dbReference type="PROSITE" id="PS50022">
    <property type="entry name" value="FA58C_3"/>
    <property type="match status" value="1"/>
</dbReference>
<accession>A0A1F7HHD5</accession>
<dbReference type="Gene3D" id="2.60.120.260">
    <property type="entry name" value="Galactose-binding domain-like"/>
    <property type="match status" value="1"/>
</dbReference>